<feature type="region of interest" description="Disordered" evidence="1">
    <location>
        <begin position="184"/>
        <end position="203"/>
    </location>
</feature>
<gene>
    <name evidence="2" type="ORF">R1flu_009081</name>
</gene>
<dbReference type="Proteomes" id="UP001605036">
    <property type="component" value="Unassembled WGS sequence"/>
</dbReference>
<evidence type="ECO:0000313" key="2">
    <source>
        <dbReference type="EMBL" id="KAL2641494.1"/>
    </source>
</evidence>
<feature type="compositionally biased region" description="Basic and acidic residues" evidence="1">
    <location>
        <begin position="186"/>
        <end position="203"/>
    </location>
</feature>
<protein>
    <submittedName>
        <fullName evidence="2">Uncharacterized protein</fullName>
    </submittedName>
</protein>
<comment type="caution">
    <text evidence="2">The sequence shown here is derived from an EMBL/GenBank/DDBJ whole genome shotgun (WGS) entry which is preliminary data.</text>
</comment>
<dbReference type="EMBL" id="JBHFFA010000002">
    <property type="protein sequence ID" value="KAL2641494.1"/>
    <property type="molecule type" value="Genomic_DNA"/>
</dbReference>
<name>A0ABD1Z3L0_9MARC</name>
<organism evidence="2 3">
    <name type="scientific">Riccia fluitans</name>
    <dbReference type="NCBI Taxonomy" id="41844"/>
    <lineage>
        <taxon>Eukaryota</taxon>
        <taxon>Viridiplantae</taxon>
        <taxon>Streptophyta</taxon>
        <taxon>Embryophyta</taxon>
        <taxon>Marchantiophyta</taxon>
        <taxon>Marchantiopsida</taxon>
        <taxon>Marchantiidae</taxon>
        <taxon>Marchantiales</taxon>
        <taxon>Ricciaceae</taxon>
        <taxon>Riccia</taxon>
    </lineage>
</organism>
<reference evidence="2 3" key="1">
    <citation type="submission" date="2024-09" db="EMBL/GenBank/DDBJ databases">
        <title>Chromosome-scale assembly of Riccia fluitans.</title>
        <authorList>
            <person name="Paukszto L."/>
            <person name="Sawicki J."/>
            <person name="Karawczyk K."/>
            <person name="Piernik-Szablinska J."/>
            <person name="Szczecinska M."/>
            <person name="Mazdziarz M."/>
        </authorList>
    </citation>
    <scope>NUCLEOTIDE SEQUENCE [LARGE SCALE GENOMIC DNA]</scope>
    <source>
        <strain evidence="2">Rf_01</strain>
        <tissue evidence="2">Aerial parts of the thallus</tissue>
    </source>
</reference>
<proteinExistence type="predicted"/>
<accession>A0ABD1Z3L0</accession>
<keyword evidence="3" id="KW-1185">Reference proteome</keyword>
<evidence type="ECO:0000313" key="3">
    <source>
        <dbReference type="Proteomes" id="UP001605036"/>
    </source>
</evidence>
<dbReference type="PANTHER" id="PTHR34484">
    <property type="entry name" value="OS02G0832600 PROTEIN"/>
    <property type="match status" value="1"/>
</dbReference>
<evidence type="ECO:0000256" key="1">
    <source>
        <dbReference type="SAM" id="MobiDB-lite"/>
    </source>
</evidence>
<sequence>MGYSDYRDTTRRLQPPVPPHEAIQQFRRKPWQEAYGVSIPTKQSDFKVKPVQTFLKTLPSCRNKARGGRYHKFKNRFPKRRMPCAPRNTTSFIMRANKFGIKAPFCTPFCPTAMGTPVISPAPWPKELLGDGQVASDLGVNAYGSMNGCIRLRADAMELDVDVDGEGNAGAVSLQQSLYRSSSLGRHSDGKQIMRRAGKDHAA</sequence>
<dbReference type="AlphaFoldDB" id="A0ABD1Z3L0"/>
<dbReference type="PANTHER" id="PTHR34484:SF2">
    <property type="entry name" value="OS02G0832600 PROTEIN"/>
    <property type="match status" value="1"/>
</dbReference>